<evidence type="ECO:0000313" key="2">
    <source>
        <dbReference type="EMBL" id="KKK51034.1"/>
    </source>
</evidence>
<organism evidence="2">
    <name type="scientific">marine sediment metagenome</name>
    <dbReference type="NCBI Taxonomy" id="412755"/>
    <lineage>
        <taxon>unclassified sequences</taxon>
        <taxon>metagenomes</taxon>
        <taxon>ecological metagenomes</taxon>
    </lineage>
</organism>
<name>A0A0F8YAB5_9ZZZZ</name>
<evidence type="ECO:0000256" key="1">
    <source>
        <dbReference type="SAM" id="Coils"/>
    </source>
</evidence>
<keyword evidence="1" id="KW-0175">Coiled coil</keyword>
<protein>
    <submittedName>
        <fullName evidence="2">Uncharacterized protein</fullName>
    </submittedName>
</protein>
<dbReference type="AlphaFoldDB" id="A0A0F8YAB5"/>
<sequence length="99" mass="11380">MTILEPYTILQPSLHALTAEDWYDVVLGECESRNIDVADLRKDMDKLDEDHEDTDQILSEIEEDAIGRLWDAGYHVHDDDDCLTIYPKGYEPPDEESSP</sequence>
<feature type="coiled-coil region" evidence="1">
    <location>
        <begin position="37"/>
        <end position="64"/>
    </location>
</feature>
<proteinExistence type="predicted"/>
<accession>A0A0F8YAB5</accession>
<reference evidence="2" key="1">
    <citation type="journal article" date="2015" name="Nature">
        <title>Complex archaea that bridge the gap between prokaryotes and eukaryotes.</title>
        <authorList>
            <person name="Spang A."/>
            <person name="Saw J.H."/>
            <person name="Jorgensen S.L."/>
            <person name="Zaremba-Niedzwiedzka K."/>
            <person name="Martijn J."/>
            <person name="Lind A.E."/>
            <person name="van Eijk R."/>
            <person name="Schleper C."/>
            <person name="Guy L."/>
            <person name="Ettema T.J."/>
        </authorList>
    </citation>
    <scope>NUCLEOTIDE SEQUENCE</scope>
</reference>
<dbReference type="EMBL" id="LAZR01067713">
    <property type="protein sequence ID" value="KKK51034.1"/>
    <property type="molecule type" value="Genomic_DNA"/>
</dbReference>
<comment type="caution">
    <text evidence="2">The sequence shown here is derived from an EMBL/GenBank/DDBJ whole genome shotgun (WGS) entry which is preliminary data.</text>
</comment>
<gene>
    <name evidence="2" type="ORF">LCGC14_3119020</name>
</gene>